<evidence type="ECO:0000256" key="2">
    <source>
        <dbReference type="ARBA" id="ARBA00022475"/>
    </source>
</evidence>
<dbReference type="InterPro" id="IPR050297">
    <property type="entry name" value="LipidA_mod_glycosyltrf_83"/>
</dbReference>
<evidence type="ECO:0000259" key="10">
    <source>
        <dbReference type="Pfam" id="PF13231"/>
    </source>
</evidence>
<comment type="caution">
    <text evidence="11">The sequence shown here is derived from an EMBL/GenBank/DDBJ whole genome shotgun (WGS) entry which is preliminary data.</text>
</comment>
<keyword evidence="5 9" id="KW-0812">Transmembrane</keyword>
<feature type="transmembrane region" description="Helical" evidence="9">
    <location>
        <begin position="167"/>
        <end position="199"/>
    </location>
</feature>
<feature type="transmembrane region" description="Helical" evidence="9">
    <location>
        <begin position="211"/>
        <end position="230"/>
    </location>
</feature>
<evidence type="ECO:0000256" key="9">
    <source>
        <dbReference type="SAM" id="Phobius"/>
    </source>
</evidence>
<dbReference type="PANTHER" id="PTHR33908:SF11">
    <property type="entry name" value="MEMBRANE PROTEIN"/>
    <property type="match status" value="1"/>
</dbReference>
<evidence type="ECO:0000313" key="11">
    <source>
        <dbReference type="EMBL" id="MFD1530348.1"/>
    </source>
</evidence>
<proteinExistence type="predicted"/>
<feature type="transmembrane region" description="Helical" evidence="9">
    <location>
        <begin position="253"/>
        <end position="276"/>
    </location>
</feature>
<evidence type="ECO:0000256" key="8">
    <source>
        <dbReference type="SAM" id="MobiDB-lite"/>
    </source>
</evidence>
<feature type="transmembrane region" description="Helical" evidence="9">
    <location>
        <begin position="89"/>
        <end position="109"/>
    </location>
</feature>
<feature type="domain" description="Glycosyltransferase RgtA/B/C/D-like" evidence="10">
    <location>
        <begin position="68"/>
        <end position="227"/>
    </location>
</feature>
<dbReference type="Proteomes" id="UP001597145">
    <property type="component" value="Unassembled WGS sequence"/>
</dbReference>
<dbReference type="EMBL" id="JBHUCP010000007">
    <property type="protein sequence ID" value="MFD1530348.1"/>
    <property type="molecule type" value="Genomic_DNA"/>
</dbReference>
<keyword evidence="2" id="KW-1003">Cell membrane</keyword>
<keyword evidence="3" id="KW-0328">Glycosyltransferase</keyword>
<keyword evidence="6 9" id="KW-1133">Transmembrane helix</keyword>
<protein>
    <submittedName>
        <fullName evidence="11">Glycosyltransferase family 39 protein</fullName>
    </submittedName>
</protein>
<sequence length="511" mass="53641">MTEPSVAPRPDTGSGLTADRPPVARVPLAVAGAAVTAVLVATSGGYGYHRDELYFLQAGQHPAFGYLDQPPLTPLLARAASELFGDSLVGLRLASAVAAGLVVMFAGLIAREFGGGRGPQVLAAACTGVSSILLIAGHMLSTTTFDLLAWAALSWLTVRALRDGGRAWLWVGLVAGIGLQNKLLVAFLLFGLAAGILVAGPRRVLRSPWPWAAAATALILWAPNLVWQAANGWPMLALSAAIASGSSGTSEPWYVFLPFQLVLVSPLLVPAWAVGLWRLARDPRLRPYRGFAVAYPLLAVVFMATGGKPYYLAGLYPVLLAAGAEPVLRWVRARASVLRSALLASAIVLGAAVNAVLMLPLVPVQHLAATPITDINYDAGETVGWPAFVRTVAAVHTALPAAERAGAVVLTANYGQAGAVDHYGGELGLPRAYSGHNSYADWGPPPESATTTIVIGFDGQPIEQWFGSCAEAARIDNGVGLGNEEQGTPVRVCRERQAPWAQIWPHLRHVG</sequence>
<feature type="transmembrane region" description="Helical" evidence="9">
    <location>
        <begin position="288"/>
        <end position="304"/>
    </location>
</feature>
<dbReference type="InterPro" id="IPR038731">
    <property type="entry name" value="RgtA/B/C-like"/>
</dbReference>
<keyword evidence="4" id="KW-0808">Transferase</keyword>
<keyword evidence="12" id="KW-1185">Reference proteome</keyword>
<gene>
    <name evidence="11" type="ORF">ACFSCY_12930</name>
</gene>
<organism evidence="11 12">
    <name type="scientific">Pseudonocardia aurantiaca</name>
    <dbReference type="NCBI Taxonomy" id="75290"/>
    <lineage>
        <taxon>Bacteria</taxon>
        <taxon>Bacillati</taxon>
        <taxon>Actinomycetota</taxon>
        <taxon>Actinomycetes</taxon>
        <taxon>Pseudonocardiales</taxon>
        <taxon>Pseudonocardiaceae</taxon>
        <taxon>Pseudonocardia</taxon>
    </lineage>
</organism>
<dbReference type="RefSeq" id="WP_343980128.1">
    <property type="nucleotide sequence ID" value="NZ_BAAAJG010000011.1"/>
</dbReference>
<reference evidence="12" key="1">
    <citation type="journal article" date="2019" name="Int. J. Syst. Evol. Microbiol.">
        <title>The Global Catalogue of Microorganisms (GCM) 10K type strain sequencing project: providing services to taxonomists for standard genome sequencing and annotation.</title>
        <authorList>
            <consortium name="The Broad Institute Genomics Platform"/>
            <consortium name="The Broad Institute Genome Sequencing Center for Infectious Disease"/>
            <person name="Wu L."/>
            <person name="Ma J."/>
        </authorList>
    </citation>
    <scope>NUCLEOTIDE SEQUENCE [LARGE SCALE GENOMIC DNA]</scope>
    <source>
        <strain evidence="12">JCM 12165</strain>
    </source>
</reference>
<feature type="transmembrane region" description="Helical" evidence="9">
    <location>
        <begin position="310"/>
        <end position="328"/>
    </location>
</feature>
<evidence type="ECO:0000256" key="4">
    <source>
        <dbReference type="ARBA" id="ARBA00022679"/>
    </source>
</evidence>
<evidence type="ECO:0000256" key="1">
    <source>
        <dbReference type="ARBA" id="ARBA00004651"/>
    </source>
</evidence>
<evidence type="ECO:0000256" key="3">
    <source>
        <dbReference type="ARBA" id="ARBA00022676"/>
    </source>
</evidence>
<feature type="region of interest" description="Disordered" evidence="8">
    <location>
        <begin position="1"/>
        <end position="20"/>
    </location>
</feature>
<feature type="transmembrane region" description="Helical" evidence="9">
    <location>
        <begin position="26"/>
        <end position="48"/>
    </location>
</feature>
<name>A0ABW4FI85_9PSEU</name>
<accession>A0ABW4FI85</accession>
<evidence type="ECO:0000256" key="7">
    <source>
        <dbReference type="ARBA" id="ARBA00023136"/>
    </source>
</evidence>
<evidence type="ECO:0000256" key="6">
    <source>
        <dbReference type="ARBA" id="ARBA00022989"/>
    </source>
</evidence>
<evidence type="ECO:0000313" key="12">
    <source>
        <dbReference type="Proteomes" id="UP001597145"/>
    </source>
</evidence>
<comment type="subcellular location">
    <subcellularLocation>
        <location evidence="1">Cell membrane</location>
        <topology evidence="1">Multi-pass membrane protein</topology>
    </subcellularLocation>
</comment>
<keyword evidence="7 9" id="KW-0472">Membrane</keyword>
<dbReference type="PANTHER" id="PTHR33908">
    <property type="entry name" value="MANNOSYLTRANSFERASE YKCB-RELATED"/>
    <property type="match status" value="1"/>
</dbReference>
<dbReference type="Pfam" id="PF13231">
    <property type="entry name" value="PMT_2"/>
    <property type="match status" value="1"/>
</dbReference>
<evidence type="ECO:0000256" key="5">
    <source>
        <dbReference type="ARBA" id="ARBA00022692"/>
    </source>
</evidence>
<feature type="transmembrane region" description="Helical" evidence="9">
    <location>
        <begin position="340"/>
        <end position="362"/>
    </location>
</feature>